<dbReference type="Proteomes" id="UP000887116">
    <property type="component" value="Unassembled WGS sequence"/>
</dbReference>
<organism evidence="1 2">
    <name type="scientific">Trichonephila clavata</name>
    <name type="common">Joro spider</name>
    <name type="synonym">Nephila clavata</name>
    <dbReference type="NCBI Taxonomy" id="2740835"/>
    <lineage>
        <taxon>Eukaryota</taxon>
        <taxon>Metazoa</taxon>
        <taxon>Ecdysozoa</taxon>
        <taxon>Arthropoda</taxon>
        <taxon>Chelicerata</taxon>
        <taxon>Arachnida</taxon>
        <taxon>Araneae</taxon>
        <taxon>Araneomorphae</taxon>
        <taxon>Entelegynae</taxon>
        <taxon>Araneoidea</taxon>
        <taxon>Nephilidae</taxon>
        <taxon>Trichonephila</taxon>
    </lineage>
</organism>
<name>A0A8X6H9J5_TRICU</name>
<comment type="caution">
    <text evidence="1">The sequence shown here is derived from an EMBL/GenBank/DDBJ whole genome shotgun (WGS) entry which is preliminary data.</text>
</comment>
<keyword evidence="2" id="KW-1185">Reference proteome</keyword>
<protein>
    <submittedName>
        <fullName evidence="1">Uncharacterized protein</fullName>
    </submittedName>
</protein>
<proteinExistence type="predicted"/>
<evidence type="ECO:0000313" key="1">
    <source>
        <dbReference type="EMBL" id="GFR17795.1"/>
    </source>
</evidence>
<gene>
    <name evidence="1" type="ORF">TNCT_623871</name>
</gene>
<accession>A0A8X6H9J5</accession>
<evidence type="ECO:0000313" key="2">
    <source>
        <dbReference type="Proteomes" id="UP000887116"/>
    </source>
</evidence>
<dbReference type="EMBL" id="BMAO01007684">
    <property type="protein sequence ID" value="GFR17795.1"/>
    <property type="molecule type" value="Genomic_DNA"/>
</dbReference>
<dbReference type="AlphaFoldDB" id="A0A8X6H9J5"/>
<reference evidence="1" key="1">
    <citation type="submission" date="2020-07" db="EMBL/GenBank/DDBJ databases">
        <title>Multicomponent nature underlies the extraordinary mechanical properties of spider dragline silk.</title>
        <authorList>
            <person name="Kono N."/>
            <person name="Nakamura H."/>
            <person name="Mori M."/>
            <person name="Yoshida Y."/>
            <person name="Ohtoshi R."/>
            <person name="Malay A.D."/>
            <person name="Moran D.A.P."/>
            <person name="Tomita M."/>
            <person name="Numata K."/>
            <person name="Arakawa K."/>
        </authorList>
    </citation>
    <scope>NUCLEOTIDE SEQUENCE</scope>
</reference>
<sequence length="71" mass="8389">MGRRKIHIITDESDLEFVLSSDEELNIVHQNSNRRFITDFDDDLGFSNYIHNTKIRGIWTAVYKPLVHKDN</sequence>